<keyword evidence="11" id="KW-0830">Ubiquinone</keyword>
<dbReference type="GO" id="GO:0048038">
    <property type="term" value="F:quinone binding"/>
    <property type="evidence" value="ECO:0007669"/>
    <property type="project" value="UniProtKB-KW"/>
</dbReference>
<keyword evidence="14" id="KW-1185">Reference proteome</keyword>
<keyword evidence="4 11" id="KW-1003">Cell membrane</keyword>
<evidence type="ECO:0000256" key="2">
    <source>
        <dbReference type="ARBA" id="ARBA00008472"/>
    </source>
</evidence>
<dbReference type="HAMAP" id="MF_01394">
    <property type="entry name" value="NDH1_NuoA"/>
    <property type="match status" value="1"/>
</dbReference>
<reference evidence="13 14" key="1">
    <citation type="journal article" date="2013" name="Front. Microbiol.">
        <title>The genome of Nitrospina gracilis illuminates the metabolism and evolution of the major marine nitrite oxidizer.</title>
        <authorList>
            <person name="Luecker S."/>
            <person name="Nowka B."/>
            <person name="Rattei T."/>
            <person name="Spieck E."/>
            <person name="and Daims H."/>
        </authorList>
    </citation>
    <scope>NUCLEOTIDE SEQUENCE [LARGE SCALE GENOMIC DNA]</scope>
    <source>
        <strain evidence="13 14">3/211</strain>
    </source>
</reference>
<keyword evidence="8 11" id="KW-1133">Transmembrane helix</keyword>
<keyword evidence="10 11" id="KW-0472">Membrane</keyword>
<dbReference type="EC" id="7.1.1.-" evidence="11"/>
<keyword evidence="9 11" id="KW-0520">NAD</keyword>
<dbReference type="InterPro" id="IPR023043">
    <property type="entry name" value="NAD(P)H_OxRDtase_bac/plastid"/>
</dbReference>
<sequence>MLDSYTGAAILLFFATAIAVGMVVATSLLGPKREFADKMEPFECGESQIVSPYQRFSVKFYLVAVLFILFDIEAVFLFPWAILYKKLGLFGLVEMVLFLIILGIGLTYVWIRGGLDWE</sequence>
<dbReference type="GO" id="GO:0005886">
    <property type="term" value="C:plasma membrane"/>
    <property type="evidence" value="ECO:0007669"/>
    <property type="project" value="UniProtKB-SubCell"/>
</dbReference>
<feature type="transmembrane region" description="Helical" evidence="11">
    <location>
        <begin position="60"/>
        <end position="83"/>
    </location>
</feature>
<evidence type="ECO:0000256" key="11">
    <source>
        <dbReference type="HAMAP-Rule" id="MF_01394"/>
    </source>
</evidence>
<comment type="function">
    <text evidence="11">NDH-1 shuttles electrons from NADH, via FMN and iron-sulfur (Fe-S) centers, to quinones in the respiratory chain. The immediate electron acceptor for the enzyme in this species is believed to be ubiquinone. Couples the redox reaction to proton translocation (for every two electrons transferred, four hydrogen ions are translocated across the cytoplasmic membrane), and thus conserves the redox energy in a proton gradient.</text>
</comment>
<evidence type="ECO:0000256" key="5">
    <source>
        <dbReference type="ARBA" id="ARBA00022692"/>
    </source>
</evidence>
<organism evidence="13 14">
    <name type="scientific">Nitrospina gracilis (strain 3/211)</name>
    <dbReference type="NCBI Taxonomy" id="1266370"/>
    <lineage>
        <taxon>Bacteria</taxon>
        <taxon>Pseudomonadati</taxon>
        <taxon>Nitrospinota/Tectimicrobiota group</taxon>
        <taxon>Nitrospinota</taxon>
        <taxon>Nitrospinia</taxon>
        <taxon>Nitrospinales</taxon>
        <taxon>Nitrospinaceae</taxon>
        <taxon>Nitrospina</taxon>
    </lineage>
</organism>
<comment type="catalytic activity">
    <reaction evidence="11 12">
        <text>a quinone + NADH + 5 H(+)(in) = a quinol + NAD(+) + 4 H(+)(out)</text>
        <dbReference type="Rhea" id="RHEA:57888"/>
        <dbReference type="ChEBI" id="CHEBI:15378"/>
        <dbReference type="ChEBI" id="CHEBI:24646"/>
        <dbReference type="ChEBI" id="CHEBI:57540"/>
        <dbReference type="ChEBI" id="CHEBI:57945"/>
        <dbReference type="ChEBI" id="CHEBI:132124"/>
    </reaction>
</comment>
<evidence type="ECO:0000256" key="8">
    <source>
        <dbReference type="ARBA" id="ARBA00022989"/>
    </source>
</evidence>
<evidence type="ECO:0000256" key="7">
    <source>
        <dbReference type="ARBA" id="ARBA00022967"/>
    </source>
</evidence>
<evidence type="ECO:0000313" key="13">
    <source>
        <dbReference type="EMBL" id="CCQ91172.1"/>
    </source>
</evidence>
<comment type="subcellular location">
    <subcellularLocation>
        <location evidence="11 12">Cell membrane</location>
        <topology evidence="11 12">Multi-pass membrane protein</topology>
    </subcellularLocation>
    <subcellularLocation>
        <location evidence="1">Membrane</location>
        <topology evidence="1">Multi-pass membrane protein</topology>
    </subcellularLocation>
</comment>
<dbReference type="HOGENOM" id="CLU_119549_3_1_0"/>
<dbReference type="Pfam" id="PF00507">
    <property type="entry name" value="Oxidored_q4"/>
    <property type="match status" value="1"/>
</dbReference>
<keyword evidence="3 11" id="KW-0813">Transport</keyword>
<comment type="subunit">
    <text evidence="11">NDH-1 is composed of 14 different subunits. Subunits NuoA, H, J, K, L, M, N constitute the membrane sector of the complex.</text>
</comment>
<feature type="transmembrane region" description="Helical" evidence="11">
    <location>
        <begin position="89"/>
        <end position="111"/>
    </location>
</feature>
<name>M1YZN7_NITG3</name>
<evidence type="ECO:0000256" key="4">
    <source>
        <dbReference type="ARBA" id="ARBA00022475"/>
    </source>
</evidence>
<keyword evidence="13" id="KW-0560">Oxidoreductase</keyword>
<evidence type="ECO:0000256" key="6">
    <source>
        <dbReference type="ARBA" id="ARBA00022719"/>
    </source>
</evidence>
<dbReference type="InterPro" id="IPR000440">
    <property type="entry name" value="NADH_UbQ/plastoQ_OxRdtase_su3"/>
</dbReference>
<proteinExistence type="inferred from homology"/>
<dbReference type="EMBL" id="CAQJ01000065">
    <property type="protein sequence ID" value="CCQ91172.1"/>
    <property type="molecule type" value="Genomic_DNA"/>
</dbReference>
<dbReference type="Proteomes" id="UP000011704">
    <property type="component" value="Unassembled WGS sequence"/>
</dbReference>
<dbReference type="InterPro" id="IPR038430">
    <property type="entry name" value="NDAH_ubi_oxred_su3_sf"/>
</dbReference>
<dbReference type="AlphaFoldDB" id="M1YZN7"/>
<evidence type="ECO:0000256" key="1">
    <source>
        <dbReference type="ARBA" id="ARBA00004141"/>
    </source>
</evidence>
<evidence type="ECO:0000256" key="12">
    <source>
        <dbReference type="RuleBase" id="RU003639"/>
    </source>
</evidence>
<dbReference type="GO" id="GO:0030964">
    <property type="term" value="C:NADH dehydrogenase complex"/>
    <property type="evidence" value="ECO:0007669"/>
    <property type="project" value="TreeGrafter"/>
</dbReference>
<dbReference type="STRING" id="1266370.NITGR_590048"/>
<dbReference type="PANTHER" id="PTHR11058">
    <property type="entry name" value="NADH-UBIQUINONE OXIDOREDUCTASE CHAIN 3"/>
    <property type="match status" value="1"/>
</dbReference>
<feature type="transmembrane region" description="Helical" evidence="11">
    <location>
        <begin position="6"/>
        <end position="29"/>
    </location>
</feature>
<gene>
    <name evidence="11 13" type="primary">nuoA</name>
    <name evidence="13" type="ORF">NITGR_590048</name>
</gene>
<dbReference type="PANTHER" id="PTHR11058:SF22">
    <property type="entry name" value="NADH-QUINONE OXIDOREDUCTASE SUBUNIT A"/>
    <property type="match status" value="1"/>
</dbReference>
<protein>
    <recommendedName>
        <fullName evidence="11">NADH-quinone oxidoreductase subunit A</fullName>
        <ecNumber evidence="11">7.1.1.-</ecNumber>
    </recommendedName>
    <alternativeName>
        <fullName evidence="11">NADH dehydrogenase I subunit A</fullName>
    </alternativeName>
    <alternativeName>
        <fullName evidence="11">NDH-1 subunit A</fullName>
    </alternativeName>
    <alternativeName>
        <fullName evidence="11">NUO1</fullName>
    </alternativeName>
</protein>
<keyword evidence="5 11" id="KW-0812">Transmembrane</keyword>
<dbReference type="InParanoid" id="M1YZN7"/>
<evidence type="ECO:0000313" key="14">
    <source>
        <dbReference type="Proteomes" id="UP000011704"/>
    </source>
</evidence>
<dbReference type="GO" id="GO:0050136">
    <property type="term" value="F:NADH dehydrogenase (quinone) (non-electrogenic) activity"/>
    <property type="evidence" value="ECO:0007669"/>
    <property type="project" value="UniProtKB-UniRule"/>
</dbReference>
<evidence type="ECO:0000256" key="3">
    <source>
        <dbReference type="ARBA" id="ARBA00022448"/>
    </source>
</evidence>
<comment type="similarity">
    <text evidence="2 11 12">Belongs to the complex I subunit 3 family.</text>
</comment>
<evidence type="ECO:0000256" key="10">
    <source>
        <dbReference type="ARBA" id="ARBA00023136"/>
    </source>
</evidence>
<dbReference type="GO" id="GO:0008137">
    <property type="term" value="F:NADH dehydrogenase (ubiquinone) activity"/>
    <property type="evidence" value="ECO:0007669"/>
    <property type="project" value="InterPro"/>
</dbReference>
<dbReference type="Gene3D" id="1.20.58.1610">
    <property type="entry name" value="NADH:ubiquinone/plastoquinone oxidoreductase, chain 3"/>
    <property type="match status" value="1"/>
</dbReference>
<dbReference type="RefSeq" id="WP_005009504.1">
    <property type="nucleotide sequence ID" value="NZ_HG422173.1"/>
</dbReference>
<comment type="caution">
    <text evidence="13">The sequence shown here is derived from an EMBL/GenBank/DDBJ whole genome shotgun (WGS) entry which is preliminary data.</text>
</comment>
<dbReference type="OrthoDB" id="9791970at2"/>
<dbReference type="FunCoup" id="M1YZN7">
    <property type="interactions" value="175"/>
</dbReference>
<keyword evidence="7 11" id="KW-1278">Translocase</keyword>
<accession>M1YZN7</accession>
<keyword evidence="6 11" id="KW-0874">Quinone</keyword>
<evidence type="ECO:0000256" key="9">
    <source>
        <dbReference type="ARBA" id="ARBA00023027"/>
    </source>
</evidence>